<dbReference type="Gene3D" id="1.10.150.240">
    <property type="entry name" value="Putative phosphatase, domain 2"/>
    <property type="match status" value="1"/>
</dbReference>
<reference evidence="1" key="2">
    <citation type="submission" date="2021-04" db="EMBL/GenBank/DDBJ databases">
        <authorList>
            <person name="Gilroy R."/>
        </authorList>
    </citation>
    <scope>NUCLEOTIDE SEQUENCE</scope>
    <source>
        <strain evidence="1">1282</strain>
    </source>
</reference>
<dbReference type="PANTHER" id="PTHR47478:SF1">
    <property type="entry name" value="PYRIMIDINE 5'-NUCLEOTIDASE YJJG"/>
    <property type="match status" value="1"/>
</dbReference>
<gene>
    <name evidence="1" type="ORF">H9838_00080</name>
</gene>
<dbReference type="GO" id="GO:0008253">
    <property type="term" value="F:5'-nucleotidase activity"/>
    <property type="evidence" value="ECO:0007669"/>
    <property type="project" value="InterPro"/>
</dbReference>
<dbReference type="InterPro" id="IPR023214">
    <property type="entry name" value="HAD_sf"/>
</dbReference>
<dbReference type="InterPro" id="IPR052550">
    <property type="entry name" value="Pyrimidine_5'-ntase_YjjG"/>
</dbReference>
<dbReference type="SFLD" id="SFLDS00003">
    <property type="entry name" value="Haloacid_Dehalogenase"/>
    <property type="match status" value="1"/>
</dbReference>
<accession>A0A9D2BZT8</accession>
<dbReference type="SFLD" id="SFLDG01129">
    <property type="entry name" value="C1.5:_HAD__Beta-PGM__Phosphata"/>
    <property type="match status" value="1"/>
</dbReference>
<dbReference type="InterPro" id="IPR011951">
    <property type="entry name" value="HAD-SF_hydro_IA_YjjG/PynA"/>
</dbReference>
<comment type="caution">
    <text evidence="1">The sequence shown here is derived from an EMBL/GenBank/DDBJ whole genome shotgun (WGS) entry which is preliminary data.</text>
</comment>
<name>A0A9D2BZT8_9FIRM</name>
<dbReference type="Gene3D" id="3.40.50.1000">
    <property type="entry name" value="HAD superfamily/HAD-like"/>
    <property type="match status" value="1"/>
</dbReference>
<dbReference type="SUPFAM" id="SSF56784">
    <property type="entry name" value="HAD-like"/>
    <property type="match status" value="1"/>
</dbReference>
<protein>
    <submittedName>
        <fullName evidence="1">YjjG family noncanonical pyrimidine nucleotidase</fullName>
    </submittedName>
</protein>
<dbReference type="InterPro" id="IPR023198">
    <property type="entry name" value="PGP-like_dom2"/>
</dbReference>
<organism evidence="1 2">
    <name type="scientific">Candidatus Acutalibacter pullistercoris</name>
    <dbReference type="NCBI Taxonomy" id="2838418"/>
    <lineage>
        <taxon>Bacteria</taxon>
        <taxon>Bacillati</taxon>
        <taxon>Bacillota</taxon>
        <taxon>Clostridia</taxon>
        <taxon>Eubacteriales</taxon>
        <taxon>Acutalibacteraceae</taxon>
        <taxon>Acutalibacter</taxon>
    </lineage>
</organism>
<dbReference type="CDD" id="cd04305">
    <property type="entry name" value="HAD_Neu5Ac-Pase_like"/>
    <property type="match status" value="1"/>
</dbReference>
<dbReference type="InterPro" id="IPR006439">
    <property type="entry name" value="HAD-SF_hydro_IA"/>
</dbReference>
<dbReference type="NCBIfam" id="TIGR02254">
    <property type="entry name" value="YjjG_YfnB"/>
    <property type="match status" value="1"/>
</dbReference>
<proteinExistence type="predicted"/>
<dbReference type="NCBIfam" id="TIGR01549">
    <property type="entry name" value="HAD-SF-IA-v1"/>
    <property type="match status" value="1"/>
</dbReference>
<dbReference type="Proteomes" id="UP000823915">
    <property type="component" value="Unassembled WGS sequence"/>
</dbReference>
<dbReference type="Pfam" id="PF13419">
    <property type="entry name" value="HAD_2"/>
    <property type="match status" value="1"/>
</dbReference>
<evidence type="ECO:0000313" key="1">
    <source>
        <dbReference type="EMBL" id="HIY25554.1"/>
    </source>
</evidence>
<dbReference type="InterPro" id="IPR041492">
    <property type="entry name" value="HAD_2"/>
</dbReference>
<dbReference type="InterPro" id="IPR036412">
    <property type="entry name" value="HAD-like_sf"/>
</dbReference>
<dbReference type="EMBL" id="DXDU01000003">
    <property type="protein sequence ID" value="HIY25554.1"/>
    <property type="molecule type" value="Genomic_DNA"/>
</dbReference>
<dbReference type="AlphaFoldDB" id="A0A9D2BZT8"/>
<sequence>MKHYRFLLLDADGTLLDFDQDMLHAFQATFETCFARQRPYAPELLDTYERCNDRWWKKLERGECEKSQLFTGRFRDFLAETGLSGDPEQINETYFKNLGQGGALLPGALELVRDLSEQYELYIVTNGNAATQKTRLERSGLLNYVNSYFVSEDAGAAKPDVRYFDYVFSRIPGFAKEEALLIGDSLTSDMLGAQNAGIDAVWYCPQGGEVPEGLSIPYRAGSFGEIRRLLLQQP</sequence>
<reference evidence="1" key="1">
    <citation type="journal article" date="2021" name="PeerJ">
        <title>Extensive microbial diversity within the chicken gut microbiome revealed by metagenomics and culture.</title>
        <authorList>
            <person name="Gilroy R."/>
            <person name="Ravi A."/>
            <person name="Getino M."/>
            <person name="Pursley I."/>
            <person name="Horton D.L."/>
            <person name="Alikhan N.F."/>
            <person name="Baker D."/>
            <person name="Gharbi K."/>
            <person name="Hall N."/>
            <person name="Watson M."/>
            <person name="Adriaenssens E.M."/>
            <person name="Foster-Nyarko E."/>
            <person name="Jarju S."/>
            <person name="Secka A."/>
            <person name="Antonio M."/>
            <person name="Oren A."/>
            <person name="Chaudhuri R.R."/>
            <person name="La Ragione R."/>
            <person name="Hildebrand F."/>
            <person name="Pallen M.J."/>
        </authorList>
    </citation>
    <scope>NUCLEOTIDE SEQUENCE</scope>
    <source>
        <strain evidence="1">1282</strain>
    </source>
</reference>
<evidence type="ECO:0000313" key="2">
    <source>
        <dbReference type="Proteomes" id="UP000823915"/>
    </source>
</evidence>
<dbReference type="PANTHER" id="PTHR47478">
    <property type="match status" value="1"/>
</dbReference>